<gene>
    <name evidence="2" type="ORF">ACIBP5_30355</name>
</gene>
<feature type="chain" id="PRO_5046834878" description="Trypsin-like serine protease" evidence="1">
    <location>
        <begin position="27"/>
        <end position="434"/>
    </location>
</feature>
<dbReference type="InterPro" id="IPR043504">
    <property type="entry name" value="Peptidase_S1_PA_chymotrypsin"/>
</dbReference>
<dbReference type="RefSeq" id="WP_397024544.1">
    <property type="nucleotide sequence ID" value="NZ_JBITMB010000008.1"/>
</dbReference>
<keyword evidence="1" id="KW-0732">Signal</keyword>
<dbReference type="Proteomes" id="UP001612928">
    <property type="component" value="Unassembled WGS sequence"/>
</dbReference>
<evidence type="ECO:0000313" key="2">
    <source>
        <dbReference type="EMBL" id="MFI7444295.1"/>
    </source>
</evidence>
<keyword evidence="3" id="KW-1185">Reference proteome</keyword>
<protein>
    <recommendedName>
        <fullName evidence="4">Trypsin-like serine protease</fullName>
    </recommendedName>
</protein>
<evidence type="ECO:0008006" key="4">
    <source>
        <dbReference type="Google" id="ProtNLM"/>
    </source>
</evidence>
<dbReference type="Gene3D" id="2.40.10.10">
    <property type="entry name" value="Trypsin-like serine proteases"/>
    <property type="match status" value="2"/>
</dbReference>
<name>A0ABW8AC45_9ACTN</name>
<evidence type="ECO:0000313" key="3">
    <source>
        <dbReference type="Proteomes" id="UP001612928"/>
    </source>
</evidence>
<proteinExistence type="predicted"/>
<dbReference type="EMBL" id="JBITMB010000008">
    <property type="protein sequence ID" value="MFI7444295.1"/>
    <property type="molecule type" value="Genomic_DNA"/>
</dbReference>
<dbReference type="InterPro" id="IPR033116">
    <property type="entry name" value="TRYPSIN_SER"/>
</dbReference>
<dbReference type="SUPFAM" id="SSF50494">
    <property type="entry name" value="Trypsin-like serine proteases"/>
    <property type="match status" value="1"/>
</dbReference>
<dbReference type="PROSITE" id="PS00134">
    <property type="entry name" value="TRYPSIN_HIS"/>
    <property type="match status" value="1"/>
</dbReference>
<feature type="signal peptide" evidence="1">
    <location>
        <begin position="1"/>
        <end position="26"/>
    </location>
</feature>
<dbReference type="PROSITE" id="PS00135">
    <property type="entry name" value="TRYPSIN_SER"/>
    <property type="match status" value="1"/>
</dbReference>
<comment type="caution">
    <text evidence="2">The sequence shown here is derived from an EMBL/GenBank/DDBJ whole genome shotgun (WGS) entry which is preliminary data.</text>
</comment>
<dbReference type="InterPro" id="IPR009003">
    <property type="entry name" value="Peptidase_S1_PA"/>
</dbReference>
<reference evidence="2 3" key="1">
    <citation type="submission" date="2024-10" db="EMBL/GenBank/DDBJ databases">
        <title>The Natural Products Discovery Center: Release of the First 8490 Sequenced Strains for Exploring Actinobacteria Biosynthetic Diversity.</title>
        <authorList>
            <person name="Kalkreuter E."/>
            <person name="Kautsar S.A."/>
            <person name="Yang D."/>
            <person name="Bader C.D."/>
            <person name="Teijaro C.N."/>
            <person name="Fluegel L."/>
            <person name="Davis C.M."/>
            <person name="Simpson J.R."/>
            <person name="Lauterbach L."/>
            <person name="Steele A.D."/>
            <person name="Gui C."/>
            <person name="Meng S."/>
            <person name="Li G."/>
            <person name="Viehrig K."/>
            <person name="Ye F."/>
            <person name="Su P."/>
            <person name="Kiefer A.F."/>
            <person name="Nichols A."/>
            <person name="Cepeda A.J."/>
            <person name="Yan W."/>
            <person name="Fan B."/>
            <person name="Jiang Y."/>
            <person name="Adhikari A."/>
            <person name="Zheng C.-J."/>
            <person name="Schuster L."/>
            <person name="Cowan T.M."/>
            <person name="Smanski M.J."/>
            <person name="Chevrette M.G."/>
            <person name="De Carvalho L.P.S."/>
            <person name="Shen B."/>
        </authorList>
    </citation>
    <scope>NUCLEOTIDE SEQUENCE [LARGE SCALE GENOMIC DNA]</scope>
    <source>
        <strain evidence="2 3">NPDC049503</strain>
    </source>
</reference>
<organism evidence="2 3">
    <name type="scientific">Nonomuraea indica</name>
    <dbReference type="NCBI Taxonomy" id="1581193"/>
    <lineage>
        <taxon>Bacteria</taxon>
        <taxon>Bacillati</taxon>
        <taxon>Actinomycetota</taxon>
        <taxon>Actinomycetes</taxon>
        <taxon>Streptosporangiales</taxon>
        <taxon>Streptosporangiaceae</taxon>
        <taxon>Nonomuraea</taxon>
    </lineage>
</organism>
<evidence type="ECO:0000256" key="1">
    <source>
        <dbReference type="SAM" id="SignalP"/>
    </source>
</evidence>
<dbReference type="InterPro" id="IPR018114">
    <property type="entry name" value="TRYPSIN_HIS"/>
</dbReference>
<sequence length="434" mass="45258">MQLTRALAVSLSTLALLTCTAAPASAGTPVPAIEPVPPAPGQVSPEAQDAADAINALIESSPDQYTGVRITGPDAVTVVLPKGPDFDQRSAAVRGNGARAAGARPVSVQVEQGERSLADARRTKAEIGELIRAGTYQDKITGVGIDPGRGTAVAYATADSDEARVDLKRRFGESVVFRESPDARFTERDRSRDSAPHRAGAGIRLWNPQHTGHGGICSTSFPVVKDGIRHMLTAAHCVPGATTYPRAWAATFTSATPPSTSYYFGARVTTTMGGDLGSPTDGTQDVYGDFALLQGSSYVNAVYNCDNLSGSCSELLVGGVHWGIPTNGTSVCTSGRTTGQTCRLIITDSDWEGYVQGMYLRHMALIQSDQNGDGAYDCTTVQGGDSGGAVYNGISGSSQVRALGIISASGPCYSLFTRLSGVKAWNSSVSMPLN</sequence>
<accession>A0ABW8AC45</accession>